<evidence type="ECO:0000256" key="3">
    <source>
        <dbReference type="ARBA" id="ARBA00023163"/>
    </source>
</evidence>
<evidence type="ECO:0000259" key="4">
    <source>
        <dbReference type="PROSITE" id="PS01124"/>
    </source>
</evidence>
<evidence type="ECO:0000313" key="6">
    <source>
        <dbReference type="Proteomes" id="UP000241167"/>
    </source>
</evidence>
<keyword evidence="1" id="KW-0805">Transcription regulation</keyword>
<dbReference type="EMBL" id="PXYI01000003">
    <property type="protein sequence ID" value="PSJ40670.1"/>
    <property type="molecule type" value="Genomic_DNA"/>
</dbReference>
<dbReference type="InterPro" id="IPR020449">
    <property type="entry name" value="Tscrpt_reg_AraC-type_HTH"/>
</dbReference>
<name>A0A2P7QRV7_9SPHN</name>
<dbReference type="PANTHER" id="PTHR46796">
    <property type="entry name" value="HTH-TYPE TRANSCRIPTIONAL ACTIVATOR RHAS-RELATED"/>
    <property type="match status" value="1"/>
</dbReference>
<sequence>MEMIGAPSETSFARIGERALSRLPSVPIREIVQRTGWGCRLMRKGGAADGGSGPTLLRFSTDDLPEWDRAAYWRDVMGKTLTGCSPSSLEGGDMSVDFTLVGGRDVRLGITRLDSIRNNRDEDCLRDRDEDLIFFSMLSGEGQVDHYDHRVRLARGDGVLAKFDRTLDTSWPRADVMLIRLGRDAIRGVEPERAAGLLQPRSRTVMRLLQSYARTAWREATRTGALEPIAERHIAELVAALCVGNSDDQLEAARPALGPARVSAMRELIARNHANPCLTMREIAAAVGLSERAGHLAFAAAGIGFTEELHGVRLDRAQERLLAGRERVIDVAYGVGFSDLSHFHRLFKRRFGCTPGEWRSGEARH</sequence>
<dbReference type="SMART" id="SM00342">
    <property type="entry name" value="HTH_ARAC"/>
    <property type="match status" value="1"/>
</dbReference>
<dbReference type="AlphaFoldDB" id="A0A2P7QRV7"/>
<gene>
    <name evidence="5" type="ORF">C7I55_10165</name>
</gene>
<organism evidence="5 6">
    <name type="scientific">Allosphingosinicella deserti</name>
    <dbReference type="NCBI Taxonomy" id="2116704"/>
    <lineage>
        <taxon>Bacteria</taxon>
        <taxon>Pseudomonadati</taxon>
        <taxon>Pseudomonadota</taxon>
        <taxon>Alphaproteobacteria</taxon>
        <taxon>Sphingomonadales</taxon>
        <taxon>Sphingomonadaceae</taxon>
        <taxon>Allosphingosinicella</taxon>
    </lineage>
</organism>
<proteinExistence type="predicted"/>
<keyword evidence="2" id="KW-0238">DNA-binding</keyword>
<dbReference type="Gene3D" id="1.10.10.60">
    <property type="entry name" value="Homeodomain-like"/>
    <property type="match status" value="1"/>
</dbReference>
<dbReference type="PROSITE" id="PS00041">
    <property type="entry name" value="HTH_ARAC_FAMILY_1"/>
    <property type="match status" value="1"/>
</dbReference>
<keyword evidence="3" id="KW-0804">Transcription</keyword>
<evidence type="ECO:0000313" key="5">
    <source>
        <dbReference type="EMBL" id="PSJ40670.1"/>
    </source>
</evidence>
<dbReference type="Proteomes" id="UP000241167">
    <property type="component" value="Unassembled WGS sequence"/>
</dbReference>
<reference evidence="5 6" key="1">
    <citation type="submission" date="2018-03" db="EMBL/GenBank/DDBJ databases">
        <title>The draft genome of Sphingosinicella sp. GL-C-18.</title>
        <authorList>
            <person name="Liu L."/>
            <person name="Li L."/>
            <person name="Liang L."/>
            <person name="Zhang X."/>
            <person name="Wang T."/>
        </authorList>
    </citation>
    <scope>NUCLEOTIDE SEQUENCE [LARGE SCALE GENOMIC DNA]</scope>
    <source>
        <strain evidence="5 6">GL-C-18</strain>
    </source>
</reference>
<dbReference type="InterPro" id="IPR050204">
    <property type="entry name" value="AraC_XylS_family_regulators"/>
</dbReference>
<comment type="caution">
    <text evidence="5">The sequence shown here is derived from an EMBL/GenBank/DDBJ whole genome shotgun (WGS) entry which is preliminary data.</text>
</comment>
<accession>A0A2P7QRV7</accession>
<dbReference type="PROSITE" id="PS01124">
    <property type="entry name" value="HTH_ARAC_FAMILY_2"/>
    <property type="match status" value="1"/>
</dbReference>
<feature type="domain" description="HTH araC/xylS-type" evidence="4">
    <location>
        <begin position="263"/>
        <end position="361"/>
    </location>
</feature>
<dbReference type="GO" id="GO:0003700">
    <property type="term" value="F:DNA-binding transcription factor activity"/>
    <property type="evidence" value="ECO:0007669"/>
    <property type="project" value="InterPro"/>
</dbReference>
<dbReference type="PANTHER" id="PTHR46796:SF6">
    <property type="entry name" value="ARAC SUBFAMILY"/>
    <property type="match status" value="1"/>
</dbReference>
<evidence type="ECO:0000256" key="1">
    <source>
        <dbReference type="ARBA" id="ARBA00023015"/>
    </source>
</evidence>
<dbReference type="GO" id="GO:0043565">
    <property type="term" value="F:sequence-specific DNA binding"/>
    <property type="evidence" value="ECO:0007669"/>
    <property type="project" value="InterPro"/>
</dbReference>
<dbReference type="InterPro" id="IPR009057">
    <property type="entry name" value="Homeodomain-like_sf"/>
</dbReference>
<protein>
    <recommendedName>
        <fullName evidence="4">HTH araC/xylS-type domain-containing protein</fullName>
    </recommendedName>
</protein>
<dbReference type="SUPFAM" id="SSF46689">
    <property type="entry name" value="Homeodomain-like"/>
    <property type="match status" value="1"/>
</dbReference>
<keyword evidence="6" id="KW-1185">Reference proteome</keyword>
<dbReference type="InterPro" id="IPR018062">
    <property type="entry name" value="HTH_AraC-typ_CS"/>
</dbReference>
<evidence type="ECO:0000256" key="2">
    <source>
        <dbReference type="ARBA" id="ARBA00023125"/>
    </source>
</evidence>
<dbReference type="InterPro" id="IPR018060">
    <property type="entry name" value="HTH_AraC"/>
</dbReference>
<dbReference type="Pfam" id="PF12833">
    <property type="entry name" value="HTH_18"/>
    <property type="match status" value="1"/>
</dbReference>
<dbReference type="PRINTS" id="PR00032">
    <property type="entry name" value="HTHARAC"/>
</dbReference>